<dbReference type="SUPFAM" id="SSF53474">
    <property type="entry name" value="alpha/beta-Hydrolases"/>
    <property type="match status" value="1"/>
</dbReference>
<dbReference type="Gene3D" id="3.40.50.1820">
    <property type="entry name" value="alpha/beta hydrolase"/>
    <property type="match status" value="1"/>
</dbReference>
<proteinExistence type="predicted"/>
<dbReference type="InterPro" id="IPR039069">
    <property type="entry name" value="CE7"/>
</dbReference>
<feature type="active site" description="Nucleophile" evidence="1">
    <location>
        <position position="180"/>
    </location>
</feature>
<dbReference type="GO" id="GO:0005976">
    <property type="term" value="P:polysaccharide metabolic process"/>
    <property type="evidence" value="ECO:0007669"/>
    <property type="project" value="TreeGrafter"/>
</dbReference>
<reference evidence="5" key="1">
    <citation type="submission" date="2019-07" db="EMBL/GenBank/DDBJ databases">
        <title>Bacillus alkalisoli sp. nov. isolated from saline soil.</title>
        <authorList>
            <person name="Sun J.-Q."/>
            <person name="Xu L."/>
        </authorList>
    </citation>
    <scope>NUCLEOTIDE SEQUENCE [LARGE SCALE GENOMIC DNA]</scope>
    <source>
        <strain evidence="5">M4U3P1</strain>
    </source>
</reference>
<feature type="binding site" evidence="2">
    <location>
        <position position="91"/>
    </location>
    <ligand>
        <name>substrate</name>
    </ligand>
</feature>
<dbReference type="Proteomes" id="UP000318138">
    <property type="component" value="Chromosome"/>
</dbReference>
<feature type="active site" description="Charge relay system" evidence="1">
    <location>
        <position position="299"/>
    </location>
</feature>
<dbReference type="AlphaFoldDB" id="A0A859FI02"/>
<gene>
    <name evidence="4" type="ORF">FLK61_37350</name>
</gene>
<evidence type="ECO:0000313" key="4">
    <source>
        <dbReference type="EMBL" id="QKS72304.1"/>
    </source>
</evidence>
<organism evidence="4 5">
    <name type="scientific">Paenalkalicoccus suaedae</name>
    <dbReference type="NCBI Taxonomy" id="2592382"/>
    <lineage>
        <taxon>Bacteria</taxon>
        <taxon>Bacillati</taxon>
        <taxon>Bacillota</taxon>
        <taxon>Bacilli</taxon>
        <taxon>Bacillales</taxon>
        <taxon>Bacillaceae</taxon>
        <taxon>Paenalkalicoccus</taxon>
    </lineage>
</organism>
<sequence>MPLTDLPIEALYEYAGRNPRPEDFDAYWEAALKELSEVDAQIEIREAAFQTPFADCFDLYFTGVKGARVHAKYVRPKNVQPGTAIVEFHGYGTNSGDWQTKLGFAAAGFSVFSLDVRGQGGLSEDVGGVIGNTQQGHITRGLAGEPKDLFYRSVFLDCAQLAGIALDQEHVTDVYATGWSQGGALALVCAALEPRVSRVATVYPFLSDYKRVWEMDLAVDAYEDIRRYFRRFDPTHKHVDETFRRLGYIDIQHLAPRVKADVLMGTGLADAICPPSTQFAAYNKLTGPKCVEIYPDFGHEDLSGFRDTIFQFFLQKNG</sequence>
<evidence type="ECO:0000256" key="1">
    <source>
        <dbReference type="PIRSR" id="PIRSR639069-1"/>
    </source>
</evidence>
<dbReference type="PANTHER" id="PTHR40111">
    <property type="entry name" value="CEPHALOSPORIN-C DEACETYLASE"/>
    <property type="match status" value="1"/>
</dbReference>
<dbReference type="KEGG" id="psua:FLK61_37350"/>
<dbReference type="Pfam" id="PF05448">
    <property type="entry name" value="AXE1"/>
    <property type="match status" value="1"/>
</dbReference>
<feature type="domain" description="Acetyl xylan esterase" evidence="3">
    <location>
        <begin position="1"/>
        <end position="313"/>
    </location>
</feature>
<keyword evidence="5" id="KW-1185">Reference proteome</keyword>
<accession>A0A859FI02</accession>
<dbReference type="GO" id="GO:0052689">
    <property type="term" value="F:carboxylic ester hydrolase activity"/>
    <property type="evidence" value="ECO:0007669"/>
    <property type="project" value="TreeGrafter"/>
</dbReference>
<dbReference type="InterPro" id="IPR008391">
    <property type="entry name" value="AXE1_dom"/>
</dbReference>
<evidence type="ECO:0000256" key="2">
    <source>
        <dbReference type="PIRSR" id="PIRSR639069-2"/>
    </source>
</evidence>
<protein>
    <submittedName>
        <fullName evidence="4">Alpha/beta fold hydrolase</fullName>
    </submittedName>
</protein>
<dbReference type="InterPro" id="IPR029058">
    <property type="entry name" value="AB_hydrolase_fold"/>
</dbReference>
<dbReference type="EMBL" id="CP041372">
    <property type="protein sequence ID" value="QKS72304.1"/>
    <property type="molecule type" value="Genomic_DNA"/>
</dbReference>
<evidence type="ECO:0000313" key="5">
    <source>
        <dbReference type="Proteomes" id="UP000318138"/>
    </source>
</evidence>
<dbReference type="PANTHER" id="PTHR40111:SF1">
    <property type="entry name" value="CEPHALOSPORIN-C DEACETYLASE"/>
    <property type="match status" value="1"/>
</dbReference>
<feature type="active site" description="Charge relay system" evidence="1">
    <location>
        <position position="270"/>
    </location>
</feature>
<keyword evidence="4" id="KW-0378">Hydrolase</keyword>
<dbReference type="RefSeq" id="WP_176010285.1">
    <property type="nucleotide sequence ID" value="NZ_CP041372.2"/>
</dbReference>
<evidence type="ECO:0000259" key="3">
    <source>
        <dbReference type="Pfam" id="PF05448"/>
    </source>
</evidence>
<name>A0A859FI02_9BACI</name>